<evidence type="ECO:0008006" key="3">
    <source>
        <dbReference type="Google" id="ProtNLM"/>
    </source>
</evidence>
<name>A0A285VF88_9MICO</name>
<evidence type="ECO:0000313" key="1">
    <source>
        <dbReference type="EMBL" id="SOC52745.1"/>
    </source>
</evidence>
<protein>
    <recommendedName>
        <fullName evidence="3">von Willebrand factor type A domain-containing protein</fullName>
    </recommendedName>
</protein>
<dbReference type="Proteomes" id="UP000219688">
    <property type="component" value="Unassembled WGS sequence"/>
</dbReference>
<sequence>MTDSRLTHIYFLLDRSGSMQSIRSDTVGGFAAFVEEQRAAEGECRVTLAQFDDTYEVVYAARPVSEVPPLDLQPRGRTALLDAMGRLVTEAGAGLAELPEEQRPGTVLVAVMTDGLENASREWTHPAIRSLVEQQTRDYGWQFLYMGADQDAVEVGRGLGVPAASSVTYARGKAGDSLRMASGKVADLRRARQGDAGATFAAYSAAERAALGEDEGEGGA</sequence>
<dbReference type="AlphaFoldDB" id="A0A285VF88"/>
<organism evidence="1 2">
    <name type="scientific">Ornithinimicrobium cerasi</name>
    <dbReference type="NCBI Taxonomy" id="2248773"/>
    <lineage>
        <taxon>Bacteria</taxon>
        <taxon>Bacillati</taxon>
        <taxon>Actinomycetota</taxon>
        <taxon>Actinomycetes</taxon>
        <taxon>Micrococcales</taxon>
        <taxon>Ornithinimicrobiaceae</taxon>
        <taxon>Ornithinimicrobium</taxon>
    </lineage>
</organism>
<dbReference type="CDD" id="cd00198">
    <property type="entry name" value="vWFA"/>
    <property type="match status" value="1"/>
</dbReference>
<proteinExistence type="predicted"/>
<dbReference type="RefSeq" id="WP_097186929.1">
    <property type="nucleotide sequence ID" value="NZ_OBQK01000001.1"/>
</dbReference>
<dbReference type="SUPFAM" id="SSF53300">
    <property type="entry name" value="vWA-like"/>
    <property type="match status" value="1"/>
</dbReference>
<accession>A0A285VF88</accession>
<evidence type="ECO:0000313" key="2">
    <source>
        <dbReference type="Proteomes" id="UP000219688"/>
    </source>
</evidence>
<reference evidence="2" key="1">
    <citation type="submission" date="2017-08" db="EMBL/GenBank/DDBJ databases">
        <authorList>
            <person name="Varghese N."/>
            <person name="Submissions S."/>
        </authorList>
    </citation>
    <scope>NUCLEOTIDE SEQUENCE [LARGE SCALE GENOMIC DNA]</scope>
    <source>
        <strain evidence="2">USBA17B2</strain>
    </source>
</reference>
<dbReference type="Gene3D" id="3.40.50.410">
    <property type="entry name" value="von Willebrand factor, type A domain"/>
    <property type="match status" value="1"/>
</dbReference>
<keyword evidence="2" id="KW-1185">Reference proteome</keyword>
<dbReference type="InterPro" id="IPR036465">
    <property type="entry name" value="vWFA_dom_sf"/>
</dbReference>
<gene>
    <name evidence="1" type="ORF">SAMN05421879_101802</name>
</gene>
<dbReference type="EMBL" id="OBQK01000001">
    <property type="protein sequence ID" value="SOC52745.1"/>
    <property type="molecule type" value="Genomic_DNA"/>
</dbReference>